<name>A0A9P5PRS9_9AGAR</name>
<evidence type="ECO:0000313" key="1">
    <source>
        <dbReference type="EMBL" id="KAF9068231.1"/>
    </source>
</evidence>
<sequence length="398" mass="45504">MSYNQLDMAITQLAAWQRYIALNTSEDSTIVFELKQHTVALTIQSMKKITPLVFKTAEFTNAVAKSGLALTILKLSHPAYGYNHSQDPHHARLLRLHGFGLVLGDILARWTPEVWASEAGMLLSTWEQWLSWSLDAAGYRVYNVRVPDLYWNTMKYLKDLTGNAHNFSGIRETWDPTILLIVEETLLLRGFLEELDVHAHNPEVKHCSKCTEQPMEKRCVQHVNVTLNEEPEFISRWTGVGVSKVPTEQQMKPRREPKAMQSVAQIIHPDDIGTHGLKCIMADEEVLQRCGKQIFKLFRNNKLPSGGRRADHYTFYAGITAETYEGIIILFEQAKLSAMVMRTARAIRPELVNKINEQSKACERYGYYIESQANTLCLSAGVLIQDFFMAPCFRQRRQ</sequence>
<comment type="caution">
    <text evidence="1">The sequence shown here is derived from an EMBL/GenBank/DDBJ whole genome shotgun (WGS) entry which is preliminary data.</text>
</comment>
<dbReference type="EMBL" id="JADNRY010000063">
    <property type="protein sequence ID" value="KAF9068231.1"/>
    <property type="molecule type" value="Genomic_DNA"/>
</dbReference>
<proteinExistence type="predicted"/>
<dbReference type="Proteomes" id="UP000772434">
    <property type="component" value="Unassembled WGS sequence"/>
</dbReference>
<dbReference type="OrthoDB" id="3049390at2759"/>
<protein>
    <submittedName>
        <fullName evidence="1">Uncharacterized protein</fullName>
    </submittedName>
</protein>
<gene>
    <name evidence="1" type="ORF">BDP27DRAFT_1364257</name>
</gene>
<reference evidence="1" key="1">
    <citation type="submission" date="2020-11" db="EMBL/GenBank/DDBJ databases">
        <authorList>
            <consortium name="DOE Joint Genome Institute"/>
            <person name="Ahrendt S."/>
            <person name="Riley R."/>
            <person name="Andreopoulos W."/>
            <person name="Labutti K."/>
            <person name="Pangilinan J."/>
            <person name="Ruiz-Duenas F.J."/>
            <person name="Barrasa J.M."/>
            <person name="Sanchez-Garcia M."/>
            <person name="Camarero S."/>
            <person name="Miyauchi S."/>
            <person name="Serrano A."/>
            <person name="Linde D."/>
            <person name="Babiker R."/>
            <person name="Drula E."/>
            <person name="Ayuso-Fernandez I."/>
            <person name="Pacheco R."/>
            <person name="Padilla G."/>
            <person name="Ferreira P."/>
            <person name="Barriuso J."/>
            <person name="Kellner H."/>
            <person name="Castanera R."/>
            <person name="Alfaro M."/>
            <person name="Ramirez L."/>
            <person name="Pisabarro A.G."/>
            <person name="Kuo A."/>
            <person name="Tritt A."/>
            <person name="Lipzen A."/>
            <person name="He G."/>
            <person name="Yan M."/>
            <person name="Ng V."/>
            <person name="Cullen D."/>
            <person name="Martin F."/>
            <person name="Rosso M.-N."/>
            <person name="Henrissat B."/>
            <person name="Hibbett D."/>
            <person name="Martinez A.T."/>
            <person name="Grigoriev I.V."/>
        </authorList>
    </citation>
    <scope>NUCLEOTIDE SEQUENCE</scope>
    <source>
        <strain evidence="1">AH 40177</strain>
    </source>
</reference>
<evidence type="ECO:0000313" key="2">
    <source>
        <dbReference type="Proteomes" id="UP000772434"/>
    </source>
</evidence>
<keyword evidence="2" id="KW-1185">Reference proteome</keyword>
<organism evidence="1 2">
    <name type="scientific">Rhodocollybia butyracea</name>
    <dbReference type="NCBI Taxonomy" id="206335"/>
    <lineage>
        <taxon>Eukaryota</taxon>
        <taxon>Fungi</taxon>
        <taxon>Dikarya</taxon>
        <taxon>Basidiomycota</taxon>
        <taxon>Agaricomycotina</taxon>
        <taxon>Agaricomycetes</taxon>
        <taxon>Agaricomycetidae</taxon>
        <taxon>Agaricales</taxon>
        <taxon>Marasmiineae</taxon>
        <taxon>Omphalotaceae</taxon>
        <taxon>Rhodocollybia</taxon>
    </lineage>
</organism>
<accession>A0A9P5PRS9</accession>
<dbReference type="AlphaFoldDB" id="A0A9P5PRS9"/>